<evidence type="ECO:0000313" key="2">
    <source>
        <dbReference type="Proteomes" id="UP001432014"/>
    </source>
</evidence>
<organism evidence="1 2">
    <name type="scientific">Kitasatospora herbaricolor</name>
    <dbReference type="NCBI Taxonomy" id="68217"/>
    <lineage>
        <taxon>Bacteria</taxon>
        <taxon>Bacillati</taxon>
        <taxon>Actinomycetota</taxon>
        <taxon>Actinomycetes</taxon>
        <taxon>Kitasatosporales</taxon>
        <taxon>Streptomycetaceae</taxon>
        <taxon>Kitasatospora</taxon>
    </lineage>
</organism>
<reference evidence="1 2" key="1">
    <citation type="submission" date="2022-10" db="EMBL/GenBank/DDBJ databases">
        <title>The complete genomes of actinobacterial strains from the NBC collection.</title>
        <authorList>
            <person name="Joergensen T.S."/>
            <person name="Alvarez Arevalo M."/>
            <person name="Sterndorff E.B."/>
            <person name="Faurdal D."/>
            <person name="Vuksanovic O."/>
            <person name="Mourched A.-S."/>
            <person name="Charusanti P."/>
            <person name="Shaw S."/>
            <person name="Blin K."/>
            <person name="Weber T."/>
        </authorList>
    </citation>
    <scope>NUCLEOTIDE SEQUENCE [LARGE SCALE GENOMIC DNA]</scope>
    <source>
        <strain evidence="1 2">NBC_01247</strain>
    </source>
</reference>
<dbReference type="RefSeq" id="WP_329493821.1">
    <property type="nucleotide sequence ID" value="NZ_CP108460.1"/>
</dbReference>
<sequence length="45" mass="4862">MVERREEQPRIVLIALARPAAAVEACSVCIAAFTTHYTAVFLAAT</sequence>
<accession>A0ABZ1WGQ2</accession>
<name>A0ABZ1WGQ2_9ACTN</name>
<gene>
    <name evidence="1" type="ORF">OG469_34150</name>
</gene>
<evidence type="ECO:0000313" key="1">
    <source>
        <dbReference type="EMBL" id="WUS60095.1"/>
    </source>
</evidence>
<proteinExistence type="predicted"/>
<dbReference type="Proteomes" id="UP001432014">
    <property type="component" value="Chromosome"/>
</dbReference>
<keyword evidence="2" id="KW-1185">Reference proteome</keyword>
<protein>
    <submittedName>
        <fullName evidence="1">Uncharacterized protein</fullName>
    </submittedName>
</protein>
<dbReference type="EMBL" id="CP108482">
    <property type="protein sequence ID" value="WUS60095.1"/>
    <property type="molecule type" value="Genomic_DNA"/>
</dbReference>